<evidence type="ECO:0000313" key="1">
    <source>
        <dbReference type="EMBL" id="DAF58580.1"/>
    </source>
</evidence>
<accession>A0A8S5T5G4</accession>
<sequence>MFDELNNNNIMQKRVSVYDKIQCKDIKHLNPHYPYRIFAMSRRDGLFLKNFELNLICRFMMYYVTESDISMNEILYRLGDHVEYKQQLYDVLDKQNVYTKNITRTDRTVMYIYCNADYNFNTTKEIMIRTHFSKEGLDDVINHALEVFGVDGLIWHEDINKFVYDNYIIYYQKYDQNRNADMHELQQMVDTKSQLGDNRYFFRKNLVFKRIEERQGTNFILENYYDTFERKATQYGGYQIMRESLQRNEDEIKVEDVQWLVDHEWALDLIQREMGFSSRYALKRYLDKYNIDYSKCKKRPGRPRGTFKNGSARNQIYEDFTKGLVPDTIYDKYKDKYSKRSIDRIYVEWKEDQKPLFD</sequence>
<dbReference type="EMBL" id="BK032756">
    <property type="protein sequence ID" value="DAF58580.1"/>
    <property type="molecule type" value="Genomic_DNA"/>
</dbReference>
<protein>
    <submittedName>
        <fullName evidence="1">Uncharacterized protein</fullName>
    </submittedName>
</protein>
<organism evidence="1">
    <name type="scientific">Siphoviridae sp. ctGpg14</name>
    <dbReference type="NCBI Taxonomy" id="2827824"/>
    <lineage>
        <taxon>Viruses</taxon>
        <taxon>Duplodnaviria</taxon>
        <taxon>Heunggongvirae</taxon>
        <taxon>Uroviricota</taxon>
        <taxon>Caudoviricetes</taxon>
    </lineage>
</organism>
<proteinExistence type="predicted"/>
<name>A0A8S5T5G4_9CAUD</name>
<reference evidence="1" key="1">
    <citation type="journal article" date="2021" name="Proc. Natl. Acad. Sci. U.S.A.">
        <title>A Catalog of Tens of Thousands of Viruses from Human Metagenomes Reveals Hidden Associations with Chronic Diseases.</title>
        <authorList>
            <person name="Tisza M.J."/>
            <person name="Buck C.B."/>
        </authorList>
    </citation>
    <scope>NUCLEOTIDE SEQUENCE</scope>
    <source>
        <strain evidence="1">CtGpg14</strain>
    </source>
</reference>